<proteinExistence type="predicted"/>
<name>A0A0R2HNN2_9FIRM</name>
<gene>
    <name evidence="1" type="ORF">IV49_GL001467</name>
</gene>
<reference evidence="1 2" key="1">
    <citation type="journal article" date="2015" name="Genome Announc.">
        <title>Expanding the biotechnology potential of lactobacilli through comparative genomics of 213 strains and associated genera.</title>
        <authorList>
            <person name="Sun Z."/>
            <person name="Harris H.M."/>
            <person name="McCann A."/>
            <person name="Guo C."/>
            <person name="Argimon S."/>
            <person name="Zhang W."/>
            <person name="Yang X."/>
            <person name="Jeffery I.B."/>
            <person name="Cooney J.C."/>
            <person name="Kagawa T.F."/>
            <person name="Liu W."/>
            <person name="Song Y."/>
            <person name="Salvetti E."/>
            <person name="Wrobel A."/>
            <person name="Rasinkangas P."/>
            <person name="Parkhill J."/>
            <person name="Rea M.C."/>
            <person name="O'Sullivan O."/>
            <person name="Ritari J."/>
            <person name="Douillard F.P."/>
            <person name="Paul Ross R."/>
            <person name="Yang R."/>
            <person name="Briner A.E."/>
            <person name="Felis G.E."/>
            <person name="de Vos W.M."/>
            <person name="Barrangou R."/>
            <person name="Klaenhammer T.R."/>
            <person name="Caufield P.W."/>
            <person name="Cui Y."/>
            <person name="Zhang H."/>
            <person name="O'Toole P.W."/>
        </authorList>
    </citation>
    <scope>NUCLEOTIDE SEQUENCE [LARGE SCALE GENOMIC DNA]</scope>
    <source>
        <strain evidence="1 2">DSM 20405</strain>
    </source>
</reference>
<evidence type="ECO:0000313" key="2">
    <source>
        <dbReference type="Proteomes" id="UP000051841"/>
    </source>
</evidence>
<dbReference type="PATRIC" id="fig|1410657.5.peg.1516"/>
<sequence length="55" mass="6357">MKLVKSKDIGYVLMKRYCREKTAGESLYGLYRGTPYELRSKEIAVSRVKSLEVIV</sequence>
<dbReference type="EMBL" id="JQBL01000004">
    <property type="protein sequence ID" value="KRN50973.1"/>
    <property type="molecule type" value="Genomic_DNA"/>
</dbReference>
<protein>
    <submittedName>
        <fullName evidence="1">Uncharacterized protein</fullName>
    </submittedName>
</protein>
<comment type="caution">
    <text evidence="1">The sequence shown here is derived from an EMBL/GenBank/DDBJ whole genome shotgun (WGS) entry which is preliminary data.</text>
</comment>
<dbReference type="AlphaFoldDB" id="A0A0R2HNN2"/>
<evidence type="ECO:0000313" key="1">
    <source>
        <dbReference type="EMBL" id="KRN50973.1"/>
    </source>
</evidence>
<accession>A0A0R2HNN2</accession>
<organism evidence="1 2">
    <name type="scientific">Kandleria vitulina DSM 20405</name>
    <dbReference type="NCBI Taxonomy" id="1410657"/>
    <lineage>
        <taxon>Bacteria</taxon>
        <taxon>Bacillati</taxon>
        <taxon>Bacillota</taxon>
        <taxon>Erysipelotrichia</taxon>
        <taxon>Erysipelotrichales</taxon>
        <taxon>Coprobacillaceae</taxon>
        <taxon>Kandleria</taxon>
    </lineage>
</organism>
<dbReference type="Proteomes" id="UP000051841">
    <property type="component" value="Unassembled WGS sequence"/>
</dbReference>
<keyword evidence="2" id="KW-1185">Reference proteome</keyword>